<evidence type="ECO:0000256" key="6">
    <source>
        <dbReference type="ARBA" id="ARBA00022692"/>
    </source>
</evidence>
<dbReference type="InterPro" id="IPR004692">
    <property type="entry name" value="SecG"/>
</dbReference>
<comment type="similarity">
    <text evidence="2 12">Belongs to the SecG family.</text>
</comment>
<organism evidence="13">
    <name type="scientific">uncultured Alphaproteobacteria bacterium</name>
    <dbReference type="NCBI Taxonomy" id="91750"/>
    <lineage>
        <taxon>Bacteria</taxon>
        <taxon>Pseudomonadati</taxon>
        <taxon>Pseudomonadota</taxon>
        <taxon>Alphaproteobacteria</taxon>
        <taxon>environmental samples</taxon>
    </lineage>
</organism>
<keyword evidence="9 12" id="KW-0811">Translocation</keyword>
<dbReference type="GO" id="GO:0043952">
    <property type="term" value="P:protein transport by the Sec complex"/>
    <property type="evidence" value="ECO:0007669"/>
    <property type="project" value="TreeGrafter"/>
</dbReference>
<evidence type="ECO:0000256" key="4">
    <source>
        <dbReference type="ARBA" id="ARBA00022448"/>
    </source>
</evidence>
<evidence type="ECO:0000313" key="13">
    <source>
        <dbReference type="EMBL" id="QIM10741.1"/>
    </source>
</evidence>
<evidence type="ECO:0000256" key="11">
    <source>
        <dbReference type="ARBA" id="ARBA00025182"/>
    </source>
</evidence>
<dbReference type="GO" id="GO:0005886">
    <property type="term" value="C:plasma membrane"/>
    <property type="evidence" value="ECO:0007669"/>
    <property type="project" value="UniProtKB-SubCell"/>
</dbReference>
<evidence type="ECO:0000256" key="8">
    <source>
        <dbReference type="ARBA" id="ARBA00022989"/>
    </source>
</evidence>
<evidence type="ECO:0000256" key="3">
    <source>
        <dbReference type="ARBA" id="ARBA00017876"/>
    </source>
</evidence>
<evidence type="ECO:0000256" key="7">
    <source>
        <dbReference type="ARBA" id="ARBA00022927"/>
    </source>
</evidence>
<keyword evidence="8 12" id="KW-1133">Transmembrane helix</keyword>
<accession>A0A6G8F3X0</accession>
<comment type="caution">
    <text evidence="12">Lacks conserved residue(s) required for the propagation of feature annotation.</text>
</comment>
<gene>
    <name evidence="13" type="ORF">PlAlph_6330</name>
</gene>
<proteinExistence type="inferred from homology"/>
<dbReference type="GO" id="GO:0015450">
    <property type="term" value="F:protein-transporting ATPase activity"/>
    <property type="evidence" value="ECO:0007669"/>
    <property type="project" value="UniProtKB-UniRule"/>
</dbReference>
<keyword evidence="5 12" id="KW-1003">Cell membrane</keyword>
<dbReference type="Pfam" id="PF03840">
    <property type="entry name" value="SecG"/>
    <property type="match status" value="1"/>
</dbReference>
<protein>
    <recommendedName>
        <fullName evidence="3 12">Protein-export membrane protein SecG</fullName>
    </recommendedName>
</protein>
<evidence type="ECO:0000256" key="12">
    <source>
        <dbReference type="RuleBase" id="RU365087"/>
    </source>
</evidence>
<evidence type="ECO:0000256" key="9">
    <source>
        <dbReference type="ARBA" id="ARBA00023010"/>
    </source>
</evidence>
<dbReference type="GO" id="GO:0009306">
    <property type="term" value="P:protein secretion"/>
    <property type="evidence" value="ECO:0007669"/>
    <property type="project" value="UniProtKB-UniRule"/>
</dbReference>
<evidence type="ECO:0000256" key="1">
    <source>
        <dbReference type="ARBA" id="ARBA00004651"/>
    </source>
</evidence>
<evidence type="ECO:0000256" key="10">
    <source>
        <dbReference type="ARBA" id="ARBA00023136"/>
    </source>
</evidence>
<dbReference type="EMBL" id="MN990732">
    <property type="protein sequence ID" value="QIM10741.1"/>
    <property type="molecule type" value="Genomic_DNA"/>
</dbReference>
<name>A0A6G8F3X0_9PROT</name>
<dbReference type="AlphaFoldDB" id="A0A6G8F3X0"/>
<keyword evidence="10 12" id="KW-0472">Membrane</keyword>
<dbReference type="PANTHER" id="PTHR34182">
    <property type="entry name" value="PROTEIN-EXPORT MEMBRANE PROTEIN SECG"/>
    <property type="match status" value="1"/>
</dbReference>
<evidence type="ECO:0000256" key="2">
    <source>
        <dbReference type="ARBA" id="ARBA00008445"/>
    </source>
</evidence>
<comment type="function">
    <text evidence="11 12">Involved in protein export. Participates in an early event of protein translocation.</text>
</comment>
<keyword evidence="6 12" id="KW-0812">Transmembrane</keyword>
<keyword evidence="7 12" id="KW-0653">Protein transport</keyword>
<dbReference type="PANTHER" id="PTHR34182:SF1">
    <property type="entry name" value="PROTEIN-EXPORT MEMBRANE PROTEIN SECG"/>
    <property type="match status" value="1"/>
</dbReference>
<dbReference type="GO" id="GO:0065002">
    <property type="term" value="P:intracellular protein transmembrane transport"/>
    <property type="evidence" value="ECO:0007669"/>
    <property type="project" value="TreeGrafter"/>
</dbReference>
<sequence>MSTVLLVSHLLVAIFLVAFILLQRSSGGALDGLGGGNGASSFLTARGTGNFLTRATAVLATLFFITSLSLSLYYKGHSNHVAAKSILEAPVEQSAPVAPSAPAAEK</sequence>
<keyword evidence="4 12" id="KW-0813">Transport</keyword>
<reference evidence="13" key="1">
    <citation type="journal article" date="2020" name="J. ISSAAS">
        <title>Lactobacilli and other gastrointestinal microbiota of Peromyscus leucopus, reservoir host for agents of Lyme disease and other zoonoses in North America.</title>
        <authorList>
            <person name="Milovic A."/>
            <person name="Bassam K."/>
            <person name="Shao H."/>
            <person name="Chatzistamou I."/>
            <person name="Tufts D.M."/>
            <person name="Diuk-Wasser M."/>
            <person name="Barbour A.G."/>
        </authorList>
    </citation>
    <scope>NUCLEOTIDE SEQUENCE</scope>
    <source>
        <strain evidence="13">LL90</strain>
    </source>
</reference>
<dbReference type="PRINTS" id="PR01651">
    <property type="entry name" value="SECGEXPORT"/>
</dbReference>
<dbReference type="NCBIfam" id="TIGR00810">
    <property type="entry name" value="secG"/>
    <property type="match status" value="1"/>
</dbReference>
<evidence type="ECO:0000256" key="5">
    <source>
        <dbReference type="ARBA" id="ARBA00022475"/>
    </source>
</evidence>
<feature type="transmembrane region" description="Helical" evidence="12">
    <location>
        <begin position="51"/>
        <end position="74"/>
    </location>
</feature>
<comment type="subcellular location">
    <subcellularLocation>
        <location evidence="1 12">Cell membrane</location>
        <topology evidence="1 12">Multi-pass membrane protein</topology>
    </subcellularLocation>
</comment>